<dbReference type="Gene3D" id="1.10.20.10">
    <property type="entry name" value="Histone, subunit A"/>
    <property type="match status" value="1"/>
</dbReference>
<dbReference type="GO" id="GO:0046982">
    <property type="term" value="F:protein heterodimerization activity"/>
    <property type="evidence" value="ECO:0007669"/>
    <property type="project" value="InterPro"/>
</dbReference>
<keyword evidence="2" id="KW-0805">Transcription regulation</keyword>
<dbReference type="SUPFAM" id="SSF47113">
    <property type="entry name" value="Histone-fold"/>
    <property type="match status" value="1"/>
</dbReference>
<name>A0A7D9D0D4_DEKBR</name>
<dbReference type="EMBL" id="CABFWN010000005">
    <property type="protein sequence ID" value="VUG19519.1"/>
    <property type="molecule type" value="Genomic_DNA"/>
</dbReference>
<comment type="subcellular location">
    <subcellularLocation>
        <location evidence="1">Nucleus</location>
    </subcellularLocation>
</comment>
<accession>A0A7D9D0D4</accession>
<evidence type="ECO:0000256" key="7">
    <source>
        <dbReference type="SAM" id="MobiDB-lite"/>
    </source>
</evidence>
<proteinExistence type="inferred from homology"/>
<comment type="similarity">
    <text evidence="5">Belongs to the TAF13 family.</text>
</comment>
<reference evidence="8 9" key="1">
    <citation type="submission" date="2019-07" db="EMBL/GenBank/DDBJ databases">
        <authorList>
            <person name="Friedrich A."/>
            <person name="Schacherer J."/>
        </authorList>
    </citation>
    <scope>NUCLEOTIDE SEQUENCE [LARGE SCALE GENOMIC DNA]</scope>
</reference>
<evidence type="ECO:0000256" key="1">
    <source>
        <dbReference type="ARBA" id="ARBA00004123"/>
    </source>
</evidence>
<gene>
    <name evidence="8" type="ORF">DEBR0S5_04896G</name>
</gene>
<keyword evidence="4" id="KW-0539">Nucleus</keyword>
<protein>
    <recommendedName>
        <fullName evidence="6">Transcription initiation factor TFIID subunit 13</fullName>
    </recommendedName>
</protein>
<evidence type="ECO:0000256" key="4">
    <source>
        <dbReference type="ARBA" id="ARBA00023242"/>
    </source>
</evidence>
<feature type="compositionally biased region" description="Basic and acidic residues" evidence="7">
    <location>
        <begin position="137"/>
        <end position="147"/>
    </location>
</feature>
<dbReference type="GO" id="GO:0051123">
    <property type="term" value="P:RNA polymerase II preinitiation complex assembly"/>
    <property type="evidence" value="ECO:0007669"/>
    <property type="project" value="TreeGrafter"/>
</dbReference>
<dbReference type="InterPro" id="IPR003195">
    <property type="entry name" value="TFIID_TAF13"/>
</dbReference>
<dbReference type="PANTHER" id="PTHR11380">
    <property type="entry name" value="TRANSCRIPTION INITIATION FACTOR TFIID/SUPT3-RELATED"/>
    <property type="match status" value="1"/>
</dbReference>
<organism evidence="8 9">
    <name type="scientific">Dekkera bruxellensis</name>
    <name type="common">Brettanomyces custersii</name>
    <dbReference type="NCBI Taxonomy" id="5007"/>
    <lineage>
        <taxon>Eukaryota</taxon>
        <taxon>Fungi</taxon>
        <taxon>Dikarya</taxon>
        <taxon>Ascomycota</taxon>
        <taxon>Saccharomycotina</taxon>
        <taxon>Pichiomycetes</taxon>
        <taxon>Pichiales</taxon>
        <taxon>Pichiaceae</taxon>
        <taxon>Brettanomyces</taxon>
    </lineage>
</organism>
<dbReference type="Pfam" id="PF02269">
    <property type="entry name" value="TFIID-18kDa"/>
    <property type="match status" value="1"/>
</dbReference>
<sequence length="165" mass="18926">MHTQITSSFCPYNFYKGRRRYRYYIVIAMAIYKKTNKYKQRLFGNDLKALLYAYGDSSSPNAETIQTVEDLLTCYLVDLVVDANKVRLIRGNNKLSVDDIMFALRNDPVKLGRVYDLKEMDRQIMMAKKMFGDDDVDKGSKIKDGSEITKVSDSNSSKSKNGSKL</sequence>
<evidence type="ECO:0000256" key="6">
    <source>
        <dbReference type="ARBA" id="ARBA00040136"/>
    </source>
</evidence>
<dbReference type="PANTHER" id="PTHR11380:SF5">
    <property type="entry name" value="TRANSCRIPTION INITIATION FACTOR TFIID SUBUNIT 13"/>
    <property type="match status" value="1"/>
</dbReference>
<evidence type="ECO:0000256" key="2">
    <source>
        <dbReference type="ARBA" id="ARBA00023015"/>
    </source>
</evidence>
<evidence type="ECO:0000256" key="5">
    <source>
        <dbReference type="ARBA" id="ARBA00038392"/>
    </source>
</evidence>
<evidence type="ECO:0000256" key="3">
    <source>
        <dbReference type="ARBA" id="ARBA00023163"/>
    </source>
</evidence>
<evidence type="ECO:0000313" key="9">
    <source>
        <dbReference type="Proteomes" id="UP000478008"/>
    </source>
</evidence>
<dbReference type="GO" id="GO:0005669">
    <property type="term" value="C:transcription factor TFIID complex"/>
    <property type="evidence" value="ECO:0007669"/>
    <property type="project" value="TreeGrafter"/>
</dbReference>
<dbReference type="InterPro" id="IPR009072">
    <property type="entry name" value="Histone-fold"/>
</dbReference>
<feature type="region of interest" description="Disordered" evidence="7">
    <location>
        <begin position="133"/>
        <end position="165"/>
    </location>
</feature>
<dbReference type="Proteomes" id="UP000478008">
    <property type="component" value="Unassembled WGS sequence"/>
</dbReference>
<dbReference type="AlphaFoldDB" id="A0A7D9D0D4"/>
<evidence type="ECO:0000313" key="8">
    <source>
        <dbReference type="EMBL" id="VUG19519.1"/>
    </source>
</evidence>
<keyword evidence="3" id="KW-0804">Transcription</keyword>
<dbReference type="CDD" id="cd07978">
    <property type="entry name" value="HFD_TAF13"/>
    <property type="match status" value="1"/>
</dbReference>
<feature type="compositionally biased region" description="Low complexity" evidence="7">
    <location>
        <begin position="151"/>
        <end position="165"/>
    </location>
</feature>
<keyword evidence="9" id="KW-1185">Reference proteome</keyword>